<dbReference type="GO" id="GO:0016020">
    <property type="term" value="C:membrane"/>
    <property type="evidence" value="ECO:0007669"/>
    <property type="project" value="UniProtKB-SubCell"/>
</dbReference>
<feature type="transmembrane region" description="Helical" evidence="6">
    <location>
        <begin position="106"/>
        <end position="126"/>
    </location>
</feature>
<dbReference type="Gene3D" id="1.20.1070.10">
    <property type="entry name" value="Rhodopsin 7-helix transmembrane proteins"/>
    <property type="match status" value="1"/>
</dbReference>
<feature type="transmembrane region" description="Helical" evidence="6">
    <location>
        <begin position="26"/>
        <end position="48"/>
    </location>
</feature>
<evidence type="ECO:0000256" key="5">
    <source>
        <dbReference type="ARBA" id="ARBA00037994"/>
    </source>
</evidence>
<keyword evidence="8" id="KW-1185">Reference proteome</keyword>
<evidence type="ECO:0000256" key="6">
    <source>
        <dbReference type="SAM" id="Phobius"/>
    </source>
</evidence>
<dbReference type="GeneID" id="9813423"/>
<accession>E3MQ17</accession>
<evidence type="ECO:0000256" key="1">
    <source>
        <dbReference type="ARBA" id="ARBA00004141"/>
    </source>
</evidence>
<dbReference type="OMA" id="DETCEWL"/>
<dbReference type="RefSeq" id="XP_003101852.2">
    <property type="nucleotide sequence ID" value="XM_003101804.2"/>
</dbReference>
<feature type="transmembrane region" description="Helical" evidence="6">
    <location>
        <begin position="60"/>
        <end position="78"/>
    </location>
</feature>
<dbReference type="InParanoid" id="E3MQ17"/>
<dbReference type="PANTHER" id="PTHR31357:SF5">
    <property type="entry name" value="SERPENTINE RECEPTOR CLASS ALPHA-1-RELATED"/>
    <property type="match status" value="1"/>
</dbReference>
<evidence type="ECO:0000256" key="3">
    <source>
        <dbReference type="ARBA" id="ARBA00022989"/>
    </source>
</evidence>
<dbReference type="eggNOG" id="ENOG502TGGE">
    <property type="taxonomic scope" value="Eukaryota"/>
</dbReference>
<dbReference type="STRING" id="31234.E3MQ17"/>
<dbReference type="Pfam" id="PF02117">
    <property type="entry name" value="7TM_GPCR_Sra"/>
    <property type="match status" value="1"/>
</dbReference>
<evidence type="ECO:0000256" key="4">
    <source>
        <dbReference type="ARBA" id="ARBA00023136"/>
    </source>
</evidence>
<evidence type="ECO:0000256" key="2">
    <source>
        <dbReference type="ARBA" id="ARBA00022692"/>
    </source>
</evidence>
<dbReference type="AlphaFoldDB" id="E3MQ17"/>
<feature type="transmembrane region" description="Helical" evidence="6">
    <location>
        <begin position="146"/>
        <end position="166"/>
    </location>
</feature>
<comment type="similarity">
    <text evidence="5">Belongs to the nematode receptor-like protein sra family.</text>
</comment>
<comment type="subcellular location">
    <subcellularLocation>
        <location evidence="1">Membrane</location>
        <topology evidence="1">Multi-pass membrane protein</topology>
    </subcellularLocation>
</comment>
<feature type="transmembrane region" description="Helical" evidence="6">
    <location>
        <begin position="190"/>
        <end position="212"/>
    </location>
</feature>
<dbReference type="InterPro" id="IPR000344">
    <property type="entry name" value="7TM_GPCR_serpentine_rcpt_Sra"/>
</dbReference>
<dbReference type="FunCoup" id="E3MQ17">
    <property type="interactions" value="4"/>
</dbReference>
<dbReference type="OrthoDB" id="5837586at2759"/>
<proteinExistence type="inferred from homology"/>
<gene>
    <name evidence="7" type="primary">Cre-sra-1</name>
    <name evidence="7" type="ORF">CRE_12135</name>
</gene>
<dbReference type="Proteomes" id="UP000008281">
    <property type="component" value="Unassembled WGS sequence"/>
</dbReference>
<sequence length="338" mass="38655">MTSNSSTCASQVQVDHLTSTNYRLSATLALIAVLLTFILSITAVTYMSKKSIFQSATRRILIFNILFANLHQVMYAIFSKDMLFKGIYKVDEPCDWLVSERDCVPYTVLLYTGITGMILSQTGVLIERAYATFHPQNSSRIRSNLAVLLIIVVLPLSIYSYPVILLNDPLDGFILTCFIPAAHSAHRANMFLFICLVVTILNFVASVALKWYNKKLEYSYRFILDKRFKQRQAIESTLVICDVTLSQFITSLIYSLGVFILRMYIGIIPLSTFYSLVVWVYTVPYTACLLPLILLIRMASMKMKRKRKIQDTITPSNKFEEHFSGLKKLWDGNKEFEE</sequence>
<keyword evidence="2 6" id="KW-0812">Transmembrane</keyword>
<dbReference type="GO" id="GO:0004984">
    <property type="term" value="F:olfactory receptor activity"/>
    <property type="evidence" value="ECO:0007669"/>
    <property type="project" value="TreeGrafter"/>
</dbReference>
<protein>
    <submittedName>
        <fullName evidence="7">CRE-SRA-1 protein</fullName>
    </submittedName>
</protein>
<dbReference type="PANTHER" id="PTHR31357">
    <property type="entry name" value="SERPENTINE RECEPTOR CLASS ALPHA-10"/>
    <property type="match status" value="1"/>
</dbReference>
<dbReference type="CTD" id="9813423"/>
<name>E3MQ17_CAERE</name>
<keyword evidence="3 6" id="KW-1133">Transmembrane helix</keyword>
<organism evidence="8">
    <name type="scientific">Caenorhabditis remanei</name>
    <name type="common">Caenorhabditis vulgaris</name>
    <dbReference type="NCBI Taxonomy" id="31234"/>
    <lineage>
        <taxon>Eukaryota</taxon>
        <taxon>Metazoa</taxon>
        <taxon>Ecdysozoa</taxon>
        <taxon>Nematoda</taxon>
        <taxon>Chromadorea</taxon>
        <taxon>Rhabditida</taxon>
        <taxon>Rhabditina</taxon>
        <taxon>Rhabditomorpha</taxon>
        <taxon>Rhabditoidea</taxon>
        <taxon>Rhabditidae</taxon>
        <taxon>Peloderinae</taxon>
        <taxon>Caenorhabditis</taxon>
    </lineage>
</organism>
<feature type="transmembrane region" description="Helical" evidence="6">
    <location>
        <begin position="233"/>
        <end position="261"/>
    </location>
</feature>
<dbReference type="EMBL" id="DS268464">
    <property type="protein sequence ID" value="EFP06715.1"/>
    <property type="molecule type" value="Genomic_DNA"/>
</dbReference>
<dbReference type="PRINTS" id="PR00697">
    <property type="entry name" value="TMPROTEINSRA"/>
</dbReference>
<evidence type="ECO:0000313" key="8">
    <source>
        <dbReference type="Proteomes" id="UP000008281"/>
    </source>
</evidence>
<evidence type="ECO:0000313" key="7">
    <source>
        <dbReference type="EMBL" id="EFP06715.1"/>
    </source>
</evidence>
<dbReference type="HOGENOM" id="CLU_048025_0_1_1"/>
<dbReference type="GO" id="GO:0004930">
    <property type="term" value="F:G protein-coupled receptor activity"/>
    <property type="evidence" value="ECO:0007669"/>
    <property type="project" value="InterPro"/>
</dbReference>
<dbReference type="KEGG" id="crq:GCK72_004244"/>
<dbReference type="InterPro" id="IPR051080">
    <property type="entry name" value="Nematode_rcpt-like_serp_alpha"/>
</dbReference>
<reference evidence="7" key="1">
    <citation type="submission" date="2007-07" db="EMBL/GenBank/DDBJ databases">
        <title>PCAP assembly of the Caenorhabditis remanei genome.</title>
        <authorList>
            <consortium name="The Caenorhabditis remanei Sequencing Consortium"/>
            <person name="Wilson R.K."/>
        </authorList>
    </citation>
    <scope>NUCLEOTIDE SEQUENCE [LARGE SCALE GENOMIC DNA]</scope>
    <source>
        <strain evidence="7">PB4641</strain>
    </source>
</reference>
<feature type="transmembrane region" description="Helical" evidence="6">
    <location>
        <begin position="273"/>
        <end position="296"/>
    </location>
</feature>
<keyword evidence="4 6" id="KW-0472">Membrane</keyword>